<evidence type="ECO:0000313" key="1">
    <source>
        <dbReference type="EMBL" id="MBD6614736.1"/>
    </source>
</evidence>
<reference evidence="1" key="1">
    <citation type="submission" date="2019-07" db="EMBL/GenBank/DDBJ databases">
        <title>Toxilogical consequences of a new and cryptic species of cyanobacteria (Komarekiella delphini-convector) recovered from the epidermis of a bottlenose dolphin and 1500 ft. in the air.</title>
        <authorList>
            <person name="Brown A.O."/>
            <person name="Dvorak P."/>
            <person name="Villanueva C.D."/>
            <person name="Foss A.J."/>
            <person name="Garvey A.D."/>
            <person name="Gibson Q.A."/>
            <person name="Johansen J.R."/>
            <person name="Casamatta D.A."/>
        </authorList>
    </citation>
    <scope>NUCLEOTIDE SEQUENCE</scope>
    <source>
        <strain evidence="1">SJRDD-AB1</strain>
    </source>
</reference>
<organism evidence="1 2">
    <name type="scientific">Komarekiella delphini-convector SJRDD-AB1</name>
    <dbReference type="NCBI Taxonomy" id="2593771"/>
    <lineage>
        <taxon>Bacteria</taxon>
        <taxon>Bacillati</taxon>
        <taxon>Cyanobacteriota</taxon>
        <taxon>Cyanophyceae</taxon>
        <taxon>Nostocales</taxon>
        <taxon>Nostocaceae</taxon>
        <taxon>Komarekiella</taxon>
        <taxon>Komarekiella delphini-convector</taxon>
    </lineage>
</organism>
<name>A0AA40ST43_9NOST</name>
<dbReference type="AlphaFoldDB" id="A0AA40ST43"/>
<dbReference type="EMBL" id="VJXY01000001">
    <property type="protein sequence ID" value="MBD6614736.1"/>
    <property type="molecule type" value="Genomic_DNA"/>
</dbReference>
<dbReference type="Proteomes" id="UP001165986">
    <property type="component" value="Unassembled WGS sequence"/>
</dbReference>
<sequence length="63" mass="6868">MSIKFIKSELLVELSIEQQQLLSGGRGAYFATVSSPDIIVRGQLSTKEGVSFPVDIVGIRRDS</sequence>
<keyword evidence="2" id="KW-1185">Reference proteome</keyword>
<dbReference type="RefSeq" id="WP_191755965.1">
    <property type="nucleotide sequence ID" value="NZ_VJXY01000001.1"/>
</dbReference>
<evidence type="ECO:0000313" key="2">
    <source>
        <dbReference type="Proteomes" id="UP001165986"/>
    </source>
</evidence>
<protein>
    <submittedName>
        <fullName evidence="1">Uncharacterized protein</fullName>
    </submittedName>
</protein>
<accession>A0AA40ST43</accession>
<comment type="caution">
    <text evidence="1">The sequence shown here is derived from an EMBL/GenBank/DDBJ whole genome shotgun (WGS) entry which is preliminary data.</text>
</comment>
<proteinExistence type="predicted"/>
<gene>
    <name evidence="1" type="ORF">FNW02_02365</name>
</gene>